<dbReference type="KEGG" id="psco:LY89DRAFT_258962"/>
<dbReference type="EMBL" id="KQ947429">
    <property type="protein sequence ID" value="KUJ10370.1"/>
    <property type="molecule type" value="Genomic_DNA"/>
</dbReference>
<evidence type="ECO:0000313" key="1">
    <source>
        <dbReference type="EMBL" id="KUJ10370.1"/>
    </source>
</evidence>
<reference evidence="1 2" key="1">
    <citation type="submission" date="2015-10" db="EMBL/GenBank/DDBJ databases">
        <title>Full genome of DAOMC 229536 Phialocephala scopiformis, a fungal endophyte of spruce producing the potent anti-insectan compound rugulosin.</title>
        <authorList>
            <consortium name="DOE Joint Genome Institute"/>
            <person name="Walker A.K."/>
            <person name="Frasz S.L."/>
            <person name="Seifert K.A."/>
            <person name="Miller J.D."/>
            <person name="Mondo S.J."/>
            <person name="Labutti K."/>
            <person name="Lipzen A."/>
            <person name="Dockter R."/>
            <person name="Kennedy M."/>
            <person name="Grigoriev I.V."/>
            <person name="Spatafora J.W."/>
        </authorList>
    </citation>
    <scope>NUCLEOTIDE SEQUENCE [LARGE SCALE GENOMIC DNA]</scope>
    <source>
        <strain evidence="1 2">CBS 120377</strain>
    </source>
</reference>
<keyword evidence="2" id="KW-1185">Reference proteome</keyword>
<organism evidence="1 2">
    <name type="scientific">Mollisia scopiformis</name>
    <name type="common">Conifer needle endophyte fungus</name>
    <name type="synonym">Phialocephala scopiformis</name>
    <dbReference type="NCBI Taxonomy" id="149040"/>
    <lineage>
        <taxon>Eukaryota</taxon>
        <taxon>Fungi</taxon>
        <taxon>Dikarya</taxon>
        <taxon>Ascomycota</taxon>
        <taxon>Pezizomycotina</taxon>
        <taxon>Leotiomycetes</taxon>
        <taxon>Helotiales</taxon>
        <taxon>Mollisiaceae</taxon>
        <taxon>Mollisia</taxon>
    </lineage>
</organism>
<gene>
    <name evidence="1" type="ORF">LY89DRAFT_258962</name>
</gene>
<dbReference type="GeneID" id="28815987"/>
<accession>A0A132BD67</accession>
<dbReference type="Proteomes" id="UP000070700">
    <property type="component" value="Unassembled WGS sequence"/>
</dbReference>
<proteinExistence type="predicted"/>
<dbReference type="RefSeq" id="XP_018064725.1">
    <property type="nucleotide sequence ID" value="XM_018206261.1"/>
</dbReference>
<sequence length="162" mass="16491">MRAGGSLVGDVFLVLYGFGRIRAKEGLPRGGTVTYTGGGCVSEGAGVGSGSGSGSGSVQGCQGLRLPRAAGTRSLSSQARTDGVYVAIASVGECGALGGRWERARERLGVAWGGCGLGMWMVDDGMGRLGVLSGLPCLGCVSTRKIWPSWAAKNNNIYSVED</sequence>
<evidence type="ECO:0000313" key="2">
    <source>
        <dbReference type="Proteomes" id="UP000070700"/>
    </source>
</evidence>
<name>A0A132BD67_MOLSC</name>
<dbReference type="InParanoid" id="A0A132BD67"/>
<dbReference type="AlphaFoldDB" id="A0A132BD67"/>
<protein>
    <submittedName>
        <fullName evidence="1">Uncharacterized protein</fullName>
    </submittedName>
</protein>